<comment type="caution">
    <text evidence="1">The sequence shown here is derived from an EMBL/GenBank/DDBJ whole genome shotgun (WGS) entry which is preliminary data.</text>
</comment>
<proteinExistence type="predicted"/>
<dbReference type="EMBL" id="BDGJ01000117">
    <property type="protein sequence ID" value="GAW93162.1"/>
    <property type="molecule type" value="Genomic_DNA"/>
</dbReference>
<gene>
    <name evidence="1" type="ORF">KKC1_23030</name>
</gene>
<evidence type="ECO:0008006" key="3">
    <source>
        <dbReference type="Google" id="ProtNLM"/>
    </source>
</evidence>
<dbReference type="InterPro" id="IPR021373">
    <property type="entry name" value="DUF2993"/>
</dbReference>
<keyword evidence="2" id="KW-1185">Reference proteome</keyword>
<reference evidence="2" key="1">
    <citation type="journal article" date="2017" name="Appl. Environ. Microbiol.">
        <title>Genomic Analysis of Calderihabitans maritimus KKC1, a Thermophilic, Hydrogenogenic, Carboxydotrophic Bacterium Isolated from Marine Sediment.</title>
        <authorList>
            <person name="Omae K."/>
            <person name="Yoneda Y."/>
            <person name="Fukuyama Y."/>
            <person name="Yoshida T."/>
            <person name="Sako Y."/>
        </authorList>
    </citation>
    <scope>NUCLEOTIDE SEQUENCE [LARGE SCALE GENOMIC DNA]</scope>
    <source>
        <strain evidence="2">KKC1</strain>
    </source>
</reference>
<protein>
    <recommendedName>
        <fullName evidence="3">DUF2993 domain-containing protein</fullName>
    </recommendedName>
</protein>
<dbReference type="Pfam" id="PF11209">
    <property type="entry name" value="LmeA"/>
    <property type="match status" value="1"/>
</dbReference>
<dbReference type="AlphaFoldDB" id="A0A1Z5HUG8"/>
<evidence type="ECO:0000313" key="1">
    <source>
        <dbReference type="EMBL" id="GAW93162.1"/>
    </source>
</evidence>
<evidence type="ECO:0000313" key="2">
    <source>
        <dbReference type="Proteomes" id="UP000197032"/>
    </source>
</evidence>
<dbReference type="Proteomes" id="UP000197032">
    <property type="component" value="Unassembled WGS sequence"/>
</dbReference>
<accession>A0A1Z5HUG8</accession>
<organism evidence="1 2">
    <name type="scientific">Calderihabitans maritimus</name>
    <dbReference type="NCBI Taxonomy" id="1246530"/>
    <lineage>
        <taxon>Bacteria</taxon>
        <taxon>Bacillati</taxon>
        <taxon>Bacillota</taxon>
        <taxon>Clostridia</taxon>
        <taxon>Neomoorellales</taxon>
        <taxon>Calderihabitantaceae</taxon>
        <taxon>Calderihabitans</taxon>
    </lineage>
</organism>
<name>A0A1Z5HUG8_9FIRM</name>
<sequence>MFLLVFLMLFLLLSQLFFPRVVALALEEAVRYNFPHAADVQVEVEAVPATKILLGKFDVINLYITEGSVGGLPVSRFQSRLKEVQIDWGELLQEKKLVLRYQQPSFTEIVLLASDVSRYLEQQLRGRFLKPEVRLGDDQVTLLGSVSIFSMPVELEIDGTLEISGAREIAFKPRNLRINRVELGNPFRENILAQTRFLISLEQIPFVSELEKIEVGQGKLIIKARS</sequence>